<organism evidence="1 2">
    <name type="scientific">Candidatus Wolfebacteria bacterium GW2011_GWA2_47_9b</name>
    <dbReference type="NCBI Taxonomy" id="1619005"/>
    <lineage>
        <taxon>Bacteria</taxon>
        <taxon>Candidatus Wolfeibacteriota</taxon>
    </lineage>
</organism>
<comment type="caution">
    <text evidence="1">The sequence shown here is derived from an EMBL/GenBank/DDBJ whole genome shotgun (WGS) entry which is preliminary data.</text>
</comment>
<evidence type="ECO:0000313" key="1">
    <source>
        <dbReference type="EMBL" id="KKU89393.1"/>
    </source>
</evidence>
<accession>A0A0G1WGD6</accession>
<name>A0A0G1WGD6_9BACT</name>
<dbReference type="Proteomes" id="UP000033882">
    <property type="component" value="Unassembled WGS sequence"/>
</dbReference>
<sequence>MSSPVYTCRESAEITSAPDASVCCLMKRAIETARSDFPEAVGPTTAMSFGLAVELSTIDVAYISQELYNKSIKLHRGKREAFPQEV</sequence>
<gene>
    <name evidence="1" type="ORF">UY19_C0015G0033</name>
</gene>
<evidence type="ECO:0000313" key="2">
    <source>
        <dbReference type="Proteomes" id="UP000033882"/>
    </source>
</evidence>
<protein>
    <submittedName>
        <fullName evidence="1">Uncharacterized protein</fullName>
    </submittedName>
</protein>
<reference evidence="1 2" key="1">
    <citation type="journal article" date="2015" name="Nature">
        <title>rRNA introns, odd ribosomes, and small enigmatic genomes across a large radiation of phyla.</title>
        <authorList>
            <person name="Brown C.T."/>
            <person name="Hug L.A."/>
            <person name="Thomas B.C."/>
            <person name="Sharon I."/>
            <person name="Castelle C.J."/>
            <person name="Singh A."/>
            <person name="Wilkins M.J."/>
            <person name="Williams K.H."/>
            <person name="Banfield J.F."/>
        </authorList>
    </citation>
    <scope>NUCLEOTIDE SEQUENCE [LARGE SCALE GENOMIC DNA]</scope>
</reference>
<dbReference type="EMBL" id="LCPB01000015">
    <property type="protein sequence ID" value="KKU89393.1"/>
    <property type="molecule type" value="Genomic_DNA"/>
</dbReference>
<proteinExistence type="predicted"/>
<dbReference type="AlphaFoldDB" id="A0A0G1WGD6"/>